<dbReference type="InterPro" id="IPR014710">
    <property type="entry name" value="RmlC-like_jellyroll"/>
</dbReference>
<accession>A0A7Y9UB52</accession>
<dbReference type="GO" id="GO:0003700">
    <property type="term" value="F:DNA-binding transcription factor activity"/>
    <property type="evidence" value="ECO:0007669"/>
    <property type="project" value="TreeGrafter"/>
</dbReference>
<dbReference type="GO" id="GO:0005829">
    <property type="term" value="C:cytosol"/>
    <property type="evidence" value="ECO:0007669"/>
    <property type="project" value="TreeGrafter"/>
</dbReference>
<name>A0A7Y9UB52_9BURK</name>
<protein>
    <submittedName>
        <fullName evidence="5">CRP/FNR family transcriptional regulator</fullName>
    </submittedName>
</protein>
<dbReference type="Gene3D" id="1.10.10.10">
    <property type="entry name" value="Winged helix-like DNA-binding domain superfamily/Winged helix DNA-binding domain"/>
    <property type="match status" value="1"/>
</dbReference>
<dbReference type="PRINTS" id="PR00034">
    <property type="entry name" value="HTHCRP"/>
</dbReference>
<dbReference type="PROSITE" id="PS51063">
    <property type="entry name" value="HTH_CRP_2"/>
    <property type="match status" value="1"/>
</dbReference>
<dbReference type="SUPFAM" id="SSF46785">
    <property type="entry name" value="Winged helix' DNA-binding domain"/>
    <property type="match status" value="1"/>
</dbReference>
<dbReference type="InterPro" id="IPR036390">
    <property type="entry name" value="WH_DNA-bd_sf"/>
</dbReference>
<evidence type="ECO:0000256" key="3">
    <source>
        <dbReference type="ARBA" id="ARBA00023163"/>
    </source>
</evidence>
<reference evidence="5 6" key="1">
    <citation type="submission" date="2020-07" db="EMBL/GenBank/DDBJ databases">
        <title>Genomic Encyclopedia of Archaeal and Bacterial Type Strains, Phase II (KMG-II): from individual species to whole genera.</title>
        <authorList>
            <person name="Goeker M."/>
        </authorList>
    </citation>
    <scope>NUCLEOTIDE SEQUENCE [LARGE SCALE GENOMIC DNA]</scope>
    <source>
        <strain evidence="5 6">DSM 21226</strain>
    </source>
</reference>
<dbReference type="InterPro" id="IPR050397">
    <property type="entry name" value="Env_Response_Regulators"/>
</dbReference>
<dbReference type="Pfam" id="PF13545">
    <property type="entry name" value="HTH_Crp_2"/>
    <property type="match status" value="1"/>
</dbReference>
<organism evidence="5 6">
    <name type="scientific">Sphaerotilus montanus</name>
    <dbReference type="NCBI Taxonomy" id="522889"/>
    <lineage>
        <taxon>Bacteria</taxon>
        <taxon>Pseudomonadati</taxon>
        <taxon>Pseudomonadota</taxon>
        <taxon>Betaproteobacteria</taxon>
        <taxon>Burkholderiales</taxon>
        <taxon>Sphaerotilaceae</taxon>
        <taxon>Sphaerotilus</taxon>
    </lineage>
</organism>
<keyword evidence="6" id="KW-1185">Reference proteome</keyword>
<evidence type="ECO:0000313" key="6">
    <source>
        <dbReference type="Proteomes" id="UP000518288"/>
    </source>
</evidence>
<keyword evidence="3" id="KW-0804">Transcription</keyword>
<dbReference type="Gene3D" id="2.60.120.10">
    <property type="entry name" value="Jelly Rolls"/>
    <property type="match status" value="1"/>
</dbReference>
<dbReference type="AlphaFoldDB" id="A0A7Y9UB52"/>
<dbReference type="InterPro" id="IPR012318">
    <property type="entry name" value="HTH_CRP"/>
</dbReference>
<dbReference type="PANTHER" id="PTHR24567">
    <property type="entry name" value="CRP FAMILY TRANSCRIPTIONAL REGULATORY PROTEIN"/>
    <property type="match status" value="1"/>
</dbReference>
<gene>
    <name evidence="5" type="ORF">BDD16_001115</name>
</gene>
<sequence length="225" mass="24071">MMPAPALVSLVSGLYPALADSPPPGWEQDLAALGNAVEVPAGTVLFDEGAPCRGFPLVLAGEVRVARGTPHGRAIELYRVQPGELCVVSAACLFGQAVLSAHGVAVQPSRLLLLPAPVFMRWSDHEPFRRHVFALFAARMADLIALTEAVAFQRLDQRLAAALLGRGPVLHLTHQQLADELGTVREMVTRLLKRFEQAGWVALGRERVQVLDAAALRQLAAGGAQ</sequence>
<comment type="caution">
    <text evidence="5">The sequence shown here is derived from an EMBL/GenBank/DDBJ whole genome shotgun (WGS) entry which is preliminary data.</text>
</comment>
<dbReference type="Proteomes" id="UP000518288">
    <property type="component" value="Unassembled WGS sequence"/>
</dbReference>
<dbReference type="EMBL" id="JACCFH010000001">
    <property type="protein sequence ID" value="NYG32129.1"/>
    <property type="molecule type" value="Genomic_DNA"/>
</dbReference>
<feature type="domain" description="HTH crp-type" evidence="4">
    <location>
        <begin position="153"/>
        <end position="214"/>
    </location>
</feature>
<evidence type="ECO:0000313" key="5">
    <source>
        <dbReference type="EMBL" id="NYG32129.1"/>
    </source>
</evidence>
<dbReference type="SUPFAM" id="SSF51206">
    <property type="entry name" value="cAMP-binding domain-like"/>
    <property type="match status" value="1"/>
</dbReference>
<evidence type="ECO:0000256" key="1">
    <source>
        <dbReference type="ARBA" id="ARBA00023015"/>
    </source>
</evidence>
<keyword evidence="1" id="KW-0805">Transcription regulation</keyword>
<keyword evidence="2" id="KW-0238">DNA-binding</keyword>
<dbReference type="InterPro" id="IPR036388">
    <property type="entry name" value="WH-like_DNA-bd_sf"/>
</dbReference>
<proteinExistence type="predicted"/>
<dbReference type="RefSeq" id="WP_179633051.1">
    <property type="nucleotide sequence ID" value="NZ_JACCFH010000001.1"/>
</dbReference>
<dbReference type="GO" id="GO:0003677">
    <property type="term" value="F:DNA binding"/>
    <property type="evidence" value="ECO:0007669"/>
    <property type="project" value="UniProtKB-KW"/>
</dbReference>
<evidence type="ECO:0000256" key="2">
    <source>
        <dbReference type="ARBA" id="ARBA00023125"/>
    </source>
</evidence>
<dbReference type="CDD" id="cd00038">
    <property type="entry name" value="CAP_ED"/>
    <property type="match status" value="1"/>
</dbReference>
<dbReference type="SMART" id="SM00419">
    <property type="entry name" value="HTH_CRP"/>
    <property type="match status" value="1"/>
</dbReference>
<dbReference type="Pfam" id="PF00027">
    <property type="entry name" value="cNMP_binding"/>
    <property type="match status" value="1"/>
</dbReference>
<dbReference type="CDD" id="cd00092">
    <property type="entry name" value="HTH_CRP"/>
    <property type="match status" value="1"/>
</dbReference>
<evidence type="ECO:0000259" key="4">
    <source>
        <dbReference type="PROSITE" id="PS51063"/>
    </source>
</evidence>
<dbReference type="InterPro" id="IPR018490">
    <property type="entry name" value="cNMP-bd_dom_sf"/>
</dbReference>
<dbReference type="PANTHER" id="PTHR24567:SF74">
    <property type="entry name" value="HTH-TYPE TRANSCRIPTIONAL REGULATOR ARCR"/>
    <property type="match status" value="1"/>
</dbReference>
<dbReference type="InterPro" id="IPR000595">
    <property type="entry name" value="cNMP-bd_dom"/>
</dbReference>